<organism evidence="1">
    <name type="scientific">uncultured marine virus</name>
    <dbReference type="NCBI Taxonomy" id="186617"/>
    <lineage>
        <taxon>Viruses</taxon>
        <taxon>environmental samples</taxon>
    </lineage>
</organism>
<sequence length="74" mass="8278">MALLGLLLAAWVSLRSSSQNSGETRPRMTISRTLSWICGLLSLRKSNGWRGITEIRLATGAALLGRLWRRRPRS</sequence>
<reference evidence="1" key="1">
    <citation type="journal article" date="2015" name="Front. Microbiol.">
        <title>Combining genomic sequencing methods to explore viral diversity and reveal potential virus-host interactions.</title>
        <authorList>
            <person name="Chow C.E."/>
            <person name="Winget D.M."/>
            <person name="White R.A.III."/>
            <person name="Hallam S.J."/>
            <person name="Suttle C.A."/>
        </authorList>
    </citation>
    <scope>NUCLEOTIDE SEQUENCE</scope>
    <source>
        <strain evidence="1">Oxic1_1</strain>
    </source>
</reference>
<dbReference type="EMBL" id="KR029596">
    <property type="protein sequence ID" value="AKH47635.1"/>
    <property type="molecule type" value="Genomic_DNA"/>
</dbReference>
<reference evidence="1" key="2">
    <citation type="submission" date="2015-03" db="EMBL/GenBank/DDBJ databases">
        <authorList>
            <person name="Chow C.-E.T."/>
            <person name="Winget D.M."/>
            <person name="White R.A.III."/>
            <person name="Hallam S.J."/>
            <person name="Suttle C.A."/>
        </authorList>
    </citation>
    <scope>NUCLEOTIDE SEQUENCE</scope>
    <source>
        <strain evidence="1">Oxic1_1</strain>
    </source>
</reference>
<accession>A0A0F7L6U9</accession>
<protein>
    <submittedName>
        <fullName evidence="1">Uncharacterized protein</fullName>
    </submittedName>
</protein>
<proteinExistence type="predicted"/>
<name>A0A0F7L6U9_9VIRU</name>
<evidence type="ECO:0000313" key="1">
    <source>
        <dbReference type="EMBL" id="AKH47635.1"/>
    </source>
</evidence>